<name>A0A4R4ZB07_9PSEU</name>
<protein>
    <submittedName>
        <fullName evidence="1">Nitroreductase family deazaflavin-dependent oxidoreductase</fullName>
    </submittedName>
</protein>
<accession>A0A4R4ZB07</accession>
<evidence type="ECO:0000313" key="1">
    <source>
        <dbReference type="EMBL" id="TDD55206.1"/>
    </source>
</evidence>
<dbReference type="InterPro" id="IPR004378">
    <property type="entry name" value="F420H2_quin_Rdtase"/>
</dbReference>
<dbReference type="NCBIfam" id="TIGR00026">
    <property type="entry name" value="hi_GC_TIGR00026"/>
    <property type="match status" value="1"/>
</dbReference>
<evidence type="ECO:0000313" key="2">
    <source>
        <dbReference type="Proteomes" id="UP000294947"/>
    </source>
</evidence>
<keyword evidence="2" id="KW-1185">Reference proteome</keyword>
<reference evidence="1 2" key="1">
    <citation type="submission" date="2019-03" db="EMBL/GenBank/DDBJ databases">
        <title>Draft genome sequences of novel Actinobacteria.</title>
        <authorList>
            <person name="Sahin N."/>
            <person name="Ay H."/>
            <person name="Saygin H."/>
        </authorList>
    </citation>
    <scope>NUCLEOTIDE SEQUENCE [LARGE SCALE GENOMIC DNA]</scope>
    <source>
        <strain evidence="1 2">7K502</strain>
    </source>
</reference>
<comment type="caution">
    <text evidence="1">The sequence shown here is derived from an EMBL/GenBank/DDBJ whole genome shotgun (WGS) entry which is preliminary data.</text>
</comment>
<dbReference type="OrthoDB" id="163266at2"/>
<dbReference type="InterPro" id="IPR012349">
    <property type="entry name" value="Split_barrel_FMN-bd"/>
</dbReference>
<organism evidence="1 2">
    <name type="scientific">Saccharopolyspora elongata</name>
    <dbReference type="NCBI Taxonomy" id="2530387"/>
    <lineage>
        <taxon>Bacteria</taxon>
        <taxon>Bacillati</taxon>
        <taxon>Actinomycetota</taxon>
        <taxon>Actinomycetes</taxon>
        <taxon>Pseudonocardiales</taxon>
        <taxon>Pseudonocardiaceae</taxon>
        <taxon>Saccharopolyspora</taxon>
    </lineage>
</organism>
<gene>
    <name evidence="1" type="ORF">E1288_05190</name>
</gene>
<dbReference type="RefSeq" id="WP_132481571.1">
    <property type="nucleotide sequence ID" value="NZ_SMKW01000004.1"/>
</dbReference>
<dbReference type="Gene3D" id="2.30.110.10">
    <property type="entry name" value="Electron Transport, Fmn-binding Protein, Chain A"/>
    <property type="match status" value="1"/>
</dbReference>
<dbReference type="AlphaFoldDB" id="A0A4R4ZB07"/>
<sequence length="158" mass="18113">MAVTDRKPRGALRILLRAPIWLYRARLGWLAGNRLLYLAHRGRRTGARREVVVEVVGYDPEVPEVVVVAAWGKNPDWYRNIQAAPAIEVRLGARRWPEPDHRFLEAREVQKVLLAYQKAHPKAWKRLAPLLGFPATPTDPRWPDVAETARAMAFKPSR</sequence>
<dbReference type="Pfam" id="PF04075">
    <property type="entry name" value="F420H2_quin_red"/>
    <property type="match status" value="1"/>
</dbReference>
<proteinExistence type="predicted"/>
<dbReference type="GO" id="GO:0016491">
    <property type="term" value="F:oxidoreductase activity"/>
    <property type="evidence" value="ECO:0007669"/>
    <property type="project" value="InterPro"/>
</dbReference>
<dbReference type="EMBL" id="SMKW01000004">
    <property type="protein sequence ID" value="TDD55206.1"/>
    <property type="molecule type" value="Genomic_DNA"/>
</dbReference>
<dbReference type="Proteomes" id="UP000294947">
    <property type="component" value="Unassembled WGS sequence"/>
</dbReference>